<evidence type="ECO:0000256" key="1">
    <source>
        <dbReference type="SAM" id="Coils"/>
    </source>
</evidence>
<evidence type="ECO:0000313" key="3">
    <source>
        <dbReference type="Proteomes" id="UP000238634"/>
    </source>
</evidence>
<sequence>RQAKKPDELEVSILQKSPALSRLEYNLHTIVRLPNGVFAPYTSIPTNLLFFDASGATEEIWYYEVPLPEGRKSFSKTKPMQESDFDGCFAWWNDRTENTQAWKYDFKAAYDKAKSEAQPHWDAARTAEANANRNAKRVKELETQIQNINASLLDFSPAKQQAKVKQQIQDLKEEQKRTLAEERQEREIAKQEQTKRDSLYWCIYNLDQKNPIAQNDFEHLPPEQLVADIWRKEQRILEILGEIKDVLQTKPSKENL</sequence>
<dbReference type="InterPro" id="IPR029063">
    <property type="entry name" value="SAM-dependent_MTases_sf"/>
</dbReference>
<feature type="non-terminal residue" evidence="2">
    <location>
        <position position="1"/>
    </location>
</feature>
<keyword evidence="3" id="KW-1185">Reference proteome</keyword>
<dbReference type="SUPFAM" id="SSF53335">
    <property type="entry name" value="S-adenosyl-L-methionine-dependent methyltransferases"/>
    <property type="match status" value="1"/>
</dbReference>
<proteinExistence type="predicted"/>
<dbReference type="Proteomes" id="UP000238634">
    <property type="component" value="Unassembled WGS sequence"/>
</dbReference>
<dbReference type="STRING" id="1920490.GCA_001895925_03653"/>
<feature type="coiled-coil region" evidence="1">
    <location>
        <begin position="124"/>
        <end position="192"/>
    </location>
</feature>
<evidence type="ECO:0000313" key="2">
    <source>
        <dbReference type="EMBL" id="PSB14306.1"/>
    </source>
</evidence>
<reference evidence="2 3" key="1">
    <citation type="submission" date="2018-02" db="EMBL/GenBank/DDBJ databases">
        <authorList>
            <person name="Cohen D.B."/>
            <person name="Kent A.D."/>
        </authorList>
    </citation>
    <scope>NUCLEOTIDE SEQUENCE [LARGE SCALE GENOMIC DNA]</scope>
    <source>
        <strain evidence="2 3">ULC007</strain>
    </source>
</reference>
<reference evidence="2 3" key="2">
    <citation type="submission" date="2018-03" db="EMBL/GenBank/DDBJ databases">
        <title>The ancient ancestry and fast evolution of plastids.</title>
        <authorList>
            <person name="Moore K.R."/>
            <person name="Magnabosco C."/>
            <person name="Momper L."/>
            <person name="Gold D.A."/>
            <person name="Bosak T."/>
            <person name="Fournier G.P."/>
        </authorList>
    </citation>
    <scope>NUCLEOTIDE SEQUENCE [LARGE SCALE GENOMIC DNA]</scope>
    <source>
        <strain evidence="2 3">ULC007</strain>
    </source>
</reference>
<keyword evidence="1" id="KW-0175">Coiled coil</keyword>
<name>A0A2T1D1E9_9CYAN</name>
<protein>
    <submittedName>
        <fullName evidence="2">Uncharacterized protein</fullName>
    </submittedName>
</protein>
<dbReference type="EMBL" id="PVWG01000095">
    <property type="protein sequence ID" value="PSB14306.1"/>
    <property type="molecule type" value="Genomic_DNA"/>
</dbReference>
<accession>A0A2T1D1E9</accession>
<dbReference type="AlphaFoldDB" id="A0A2T1D1E9"/>
<dbReference type="Gene3D" id="3.40.50.150">
    <property type="entry name" value="Vaccinia Virus protein VP39"/>
    <property type="match status" value="1"/>
</dbReference>
<gene>
    <name evidence="2" type="ORF">C7B65_26615</name>
</gene>
<organism evidence="2 3">
    <name type="scientific">Phormidesmis priestleyi ULC007</name>
    <dbReference type="NCBI Taxonomy" id="1920490"/>
    <lineage>
        <taxon>Bacteria</taxon>
        <taxon>Bacillati</taxon>
        <taxon>Cyanobacteriota</taxon>
        <taxon>Cyanophyceae</taxon>
        <taxon>Leptolyngbyales</taxon>
        <taxon>Leptolyngbyaceae</taxon>
        <taxon>Phormidesmis</taxon>
    </lineage>
</organism>
<comment type="caution">
    <text evidence="2">The sequence shown here is derived from an EMBL/GenBank/DDBJ whole genome shotgun (WGS) entry which is preliminary data.</text>
</comment>